<accession>A0A170Q9L6</accession>
<dbReference type="InterPro" id="IPR037171">
    <property type="entry name" value="NagB/RpiA_transferase-like"/>
</dbReference>
<evidence type="ECO:0000313" key="2">
    <source>
        <dbReference type="EMBL" id="CUV01857.1"/>
    </source>
</evidence>
<dbReference type="PANTHER" id="PTHR13707:SF60">
    <property type="entry name" value="ACETATE COA-TRANSFERASE SUBUNIT ALPHA"/>
    <property type="match status" value="1"/>
</dbReference>
<evidence type="ECO:0000256" key="1">
    <source>
        <dbReference type="ARBA" id="ARBA00022679"/>
    </source>
</evidence>
<dbReference type="AlphaFoldDB" id="A0A170Q9L6"/>
<dbReference type="SMART" id="SM00882">
    <property type="entry name" value="CoA_trans"/>
    <property type="match status" value="1"/>
</dbReference>
<protein>
    <submittedName>
        <fullName evidence="2">Succinyl-CoA:3-ketoacid-coenzyme A transferase subunit B</fullName>
        <ecNumber evidence="2">2.8.3.5</ecNumber>
    </submittedName>
</protein>
<organism evidence="2">
    <name type="scientific">hydrothermal vent metagenome</name>
    <dbReference type="NCBI Taxonomy" id="652676"/>
    <lineage>
        <taxon>unclassified sequences</taxon>
        <taxon>metagenomes</taxon>
        <taxon>ecological metagenomes</taxon>
    </lineage>
</organism>
<dbReference type="GO" id="GO:0008260">
    <property type="term" value="F:succinyl-CoA:3-oxo-acid CoA-transferase activity"/>
    <property type="evidence" value="ECO:0007669"/>
    <property type="project" value="UniProtKB-EC"/>
</dbReference>
<dbReference type="EC" id="2.8.3.5" evidence="2"/>
<dbReference type="SUPFAM" id="SSF100950">
    <property type="entry name" value="NagB/RpiA/CoA transferase-like"/>
    <property type="match status" value="1"/>
</dbReference>
<dbReference type="InterPro" id="IPR004165">
    <property type="entry name" value="CoA_trans_fam_I"/>
</dbReference>
<proteinExistence type="predicted"/>
<dbReference type="NCBIfam" id="TIGR02428">
    <property type="entry name" value="pcaJ_scoB_fam"/>
    <property type="match status" value="1"/>
</dbReference>
<dbReference type="EMBL" id="FAXA01000146">
    <property type="protein sequence ID" value="CUV01857.1"/>
    <property type="molecule type" value="Genomic_DNA"/>
</dbReference>
<gene>
    <name evidence="2" type="ORF">MGWOODY_Clf1105</name>
</gene>
<dbReference type="Gene3D" id="3.40.1080.10">
    <property type="entry name" value="Glutaconate Coenzyme A-transferase"/>
    <property type="match status" value="1"/>
</dbReference>
<dbReference type="PANTHER" id="PTHR13707">
    <property type="entry name" value="KETOACID-COENZYME A TRANSFERASE"/>
    <property type="match status" value="1"/>
</dbReference>
<dbReference type="InterPro" id="IPR012791">
    <property type="entry name" value="3-oxoacid_CoA-transf_B"/>
</dbReference>
<reference evidence="2" key="1">
    <citation type="submission" date="2015-10" db="EMBL/GenBank/DDBJ databases">
        <authorList>
            <person name="Gilbert D.G."/>
        </authorList>
    </citation>
    <scope>NUCLEOTIDE SEQUENCE</scope>
</reference>
<keyword evidence="1 2" id="KW-0808">Transferase</keyword>
<sequence>MTSLADKERLPREIVAMRVAKELPDGSYVNLGIGIPTLVSSFVPEGRTVFYHSESGILNCGPIAEEGDEDIDLINAGGQYLQPVGGMSFFDSAEAFAMIRGGHVDVTVLGSHQVSATGDLANWMLPQRGVGNVGGAMDLATGAAGVIVAMEHTDRIGEPKIVEECTFPLTGKGCVYLIVTDLAVIECDGKGLTLIEVAPGWTPEEVQQLTGAKLTISPDVGEFQL</sequence>
<dbReference type="Pfam" id="PF01144">
    <property type="entry name" value="CoA_trans"/>
    <property type="match status" value="1"/>
</dbReference>
<name>A0A170Q9L6_9ZZZZ</name>